<name>A0A068RQZ2_9FUNG</name>
<evidence type="ECO:0000313" key="1">
    <source>
        <dbReference type="EMBL" id="CDH52578.1"/>
    </source>
</evidence>
<dbReference type="EMBL" id="CBTN010000014">
    <property type="protein sequence ID" value="CDH52578.1"/>
    <property type="molecule type" value="Genomic_DNA"/>
</dbReference>
<proteinExistence type="predicted"/>
<dbReference type="AlphaFoldDB" id="A0A068RQZ2"/>
<organism evidence="1 2">
    <name type="scientific">Lichtheimia corymbifera JMRC:FSU:9682</name>
    <dbReference type="NCBI Taxonomy" id="1263082"/>
    <lineage>
        <taxon>Eukaryota</taxon>
        <taxon>Fungi</taxon>
        <taxon>Fungi incertae sedis</taxon>
        <taxon>Mucoromycota</taxon>
        <taxon>Mucoromycotina</taxon>
        <taxon>Mucoromycetes</taxon>
        <taxon>Mucorales</taxon>
        <taxon>Lichtheimiaceae</taxon>
        <taxon>Lichtheimia</taxon>
    </lineage>
</organism>
<comment type="caution">
    <text evidence="1">The sequence shown here is derived from an EMBL/GenBank/DDBJ whole genome shotgun (WGS) entry which is preliminary data.</text>
</comment>
<accession>A0A068RQZ2</accession>
<protein>
    <submittedName>
        <fullName evidence="1">Uncharacterized protein</fullName>
    </submittedName>
</protein>
<gene>
    <name evidence="1" type="ORF">LCOR_04035.1</name>
</gene>
<sequence>MMGYGIEMTAYMDVDQLSSDESSIFTDVDMVDVDSFQSFIPMVATKIRNRFKESRLQFDSRVSDHDISTLFPVEYIKSDSFHERICGGHK</sequence>
<reference evidence="1" key="1">
    <citation type="submission" date="2013-08" db="EMBL/GenBank/DDBJ databases">
        <title>Gene expansion shapes genome architecture in the human pathogen Lichtheimia corymbifera: an evolutionary genomics analysis in the ancient terrestrial Mucorales (Mucoromycotina).</title>
        <authorList>
            <person name="Schwartze V.U."/>
            <person name="Winter S."/>
            <person name="Shelest E."/>
            <person name="Marcet-Houben M."/>
            <person name="Horn F."/>
            <person name="Wehner S."/>
            <person name="Hoffmann K."/>
            <person name="Riege K."/>
            <person name="Sammeth M."/>
            <person name="Nowrousian M."/>
            <person name="Valiante V."/>
            <person name="Linde J."/>
            <person name="Jacobsen I.D."/>
            <person name="Marz M."/>
            <person name="Brakhage A.A."/>
            <person name="Gabaldon T."/>
            <person name="Bocker S."/>
            <person name="Voigt K."/>
        </authorList>
    </citation>
    <scope>NUCLEOTIDE SEQUENCE [LARGE SCALE GENOMIC DNA]</scope>
    <source>
        <strain evidence="1">FSU 9682</strain>
    </source>
</reference>
<dbReference type="Proteomes" id="UP000027586">
    <property type="component" value="Unassembled WGS sequence"/>
</dbReference>
<dbReference type="VEuPathDB" id="FungiDB:LCOR_04035.1"/>
<evidence type="ECO:0000313" key="2">
    <source>
        <dbReference type="Proteomes" id="UP000027586"/>
    </source>
</evidence>
<keyword evidence="2" id="KW-1185">Reference proteome</keyword>